<feature type="region of interest" description="Disordered" evidence="7">
    <location>
        <begin position="52"/>
        <end position="75"/>
    </location>
</feature>
<evidence type="ECO:0000313" key="10">
    <source>
        <dbReference type="Proteomes" id="UP000285301"/>
    </source>
</evidence>
<name>A0A443RQ81_9ACAR</name>
<evidence type="ECO:0000313" key="9">
    <source>
        <dbReference type="EMBL" id="RWS17423.1"/>
    </source>
</evidence>
<evidence type="ECO:0000256" key="3">
    <source>
        <dbReference type="ARBA" id="ARBA00023155"/>
    </source>
</evidence>
<dbReference type="InterPro" id="IPR001356">
    <property type="entry name" value="HD"/>
</dbReference>
<dbReference type="GO" id="GO:0000978">
    <property type="term" value="F:RNA polymerase II cis-regulatory region sequence-specific DNA binding"/>
    <property type="evidence" value="ECO:0007669"/>
    <property type="project" value="TreeGrafter"/>
</dbReference>
<dbReference type="Proteomes" id="UP000285301">
    <property type="component" value="Unassembled WGS sequence"/>
</dbReference>
<dbReference type="GO" id="GO:0000981">
    <property type="term" value="F:DNA-binding transcription factor activity, RNA polymerase II-specific"/>
    <property type="evidence" value="ECO:0007669"/>
    <property type="project" value="TreeGrafter"/>
</dbReference>
<dbReference type="InterPro" id="IPR050877">
    <property type="entry name" value="EMX-VAX-Noto_Homeobox_TFs"/>
</dbReference>
<evidence type="ECO:0000256" key="1">
    <source>
        <dbReference type="ARBA" id="ARBA00004123"/>
    </source>
</evidence>
<feature type="compositionally biased region" description="Polar residues" evidence="7">
    <location>
        <begin position="52"/>
        <end position="61"/>
    </location>
</feature>
<evidence type="ECO:0000256" key="5">
    <source>
        <dbReference type="PROSITE-ProRule" id="PRU00108"/>
    </source>
</evidence>
<dbReference type="PROSITE" id="PS50071">
    <property type="entry name" value="HOMEOBOX_2"/>
    <property type="match status" value="1"/>
</dbReference>
<evidence type="ECO:0000256" key="7">
    <source>
        <dbReference type="SAM" id="MobiDB-lite"/>
    </source>
</evidence>
<evidence type="ECO:0000256" key="6">
    <source>
        <dbReference type="RuleBase" id="RU000682"/>
    </source>
</evidence>
<comment type="caution">
    <text evidence="9">The sequence shown here is derived from an EMBL/GenBank/DDBJ whole genome shotgun (WGS) entry which is preliminary data.</text>
</comment>
<feature type="domain" description="Homeobox" evidence="8">
    <location>
        <begin position="213"/>
        <end position="267"/>
    </location>
</feature>
<sequence>MPSDTNAEEADNKQMKPRCDFSIDSLVGSKKNLIGKSSLSGGDYYNNLANGNGTINKTNTSVDDRDEQKSPSQHNCEQFMVESGKRANRDYLKNHFDPNNAFTASERESNSTLSNDILDTRRFNYPFANEAQTYLGARMANPFYASNVYQNARVFGNNPSITSQAELYKYLGMQASNQFSSLNYEAAHNKHHLLNYNPLQYAHFPPFPPYLYRKPKRIRTAFSPSQLLKLEEAFEKNHYVVGNERKQLSAALNLSETQVSEIFFHST</sequence>
<dbReference type="SMART" id="SM00389">
    <property type="entry name" value="HOX"/>
    <property type="match status" value="1"/>
</dbReference>
<comment type="subcellular location">
    <subcellularLocation>
        <location evidence="1 5 6">Nucleus</location>
    </subcellularLocation>
</comment>
<dbReference type="InterPro" id="IPR009057">
    <property type="entry name" value="Homeodomain-like_sf"/>
</dbReference>
<dbReference type="OrthoDB" id="6159439at2759"/>
<protein>
    <submittedName>
        <fullName evidence="9">Retinal homeobox protein Rx2-like protein</fullName>
    </submittedName>
</protein>
<dbReference type="PANTHER" id="PTHR24339:SF28">
    <property type="entry name" value="E5-RELATED"/>
    <property type="match status" value="1"/>
</dbReference>
<keyword evidence="4 5" id="KW-0539">Nucleus</keyword>
<keyword evidence="3 5" id="KW-0371">Homeobox</keyword>
<evidence type="ECO:0000256" key="2">
    <source>
        <dbReference type="ARBA" id="ARBA00023125"/>
    </source>
</evidence>
<evidence type="ECO:0000259" key="8">
    <source>
        <dbReference type="PROSITE" id="PS50071"/>
    </source>
</evidence>
<gene>
    <name evidence="9" type="ORF">B4U79_12018</name>
</gene>
<reference evidence="9 10" key="1">
    <citation type="journal article" date="2018" name="Gigascience">
        <title>Genomes of trombidid mites reveal novel predicted allergens and laterally-transferred genes associated with secondary metabolism.</title>
        <authorList>
            <person name="Dong X."/>
            <person name="Chaisiri K."/>
            <person name="Xia D."/>
            <person name="Armstrong S.D."/>
            <person name="Fang Y."/>
            <person name="Donnelly M.J."/>
            <person name="Kadowaki T."/>
            <person name="McGarry J.W."/>
            <person name="Darby A.C."/>
            <person name="Makepeace B.L."/>
        </authorList>
    </citation>
    <scope>NUCLEOTIDE SEQUENCE [LARGE SCALE GENOMIC DNA]</scope>
    <source>
        <strain evidence="9">UoL-WK</strain>
    </source>
</reference>
<dbReference type="PANTHER" id="PTHR24339">
    <property type="entry name" value="HOMEOBOX PROTEIN EMX-RELATED"/>
    <property type="match status" value="1"/>
</dbReference>
<dbReference type="AlphaFoldDB" id="A0A443RQ81"/>
<keyword evidence="10" id="KW-1185">Reference proteome</keyword>
<dbReference type="STRING" id="1965070.A0A443RQ81"/>
<accession>A0A443RQ81</accession>
<dbReference type="CDD" id="cd00086">
    <property type="entry name" value="homeodomain"/>
    <property type="match status" value="1"/>
</dbReference>
<keyword evidence="2 5" id="KW-0238">DNA-binding</keyword>
<dbReference type="EMBL" id="NCKU01000076">
    <property type="protein sequence ID" value="RWS17423.1"/>
    <property type="molecule type" value="Genomic_DNA"/>
</dbReference>
<dbReference type="Gene3D" id="1.10.10.60">
    <property type="entry name" value="Homeodomain-like"/>
    <property type="match status" value="1"/>
</dbReference>
<dbReference type="SUPFAM" id="SSF46689">
    <property type="entry name" value="Homeodomain-like"/>
    <property type="match status" value="1"/>
</dbReference>
<organism evidence="9 10">
    <name type="scientific">Dinothrombium tinctorium</name>
    <dbReference type="NCBI Taxonomy" id="1965070"/>
    <lineage>
        <taxon>Eukaryota</taxon>
        <taxon>Metazoa</taxon>
        <taxon>Ecdysozoa</taxon>
        <taxon>Arthropoda</taxon>
        <taxon>Chelicerata</taxon>
        <taxon>Arachnida</taxon>
        <taxon>Acari</taxon>
        <taxon>Acariformes</taxon>
        <taxon>Trombidiformes</taxon>
        <taxon>Prostigmata</taxon>
        <taxon>Anystina</taxon>
        <taxon>Parasitengona</taxon>
        <taxon>Trombidioidea</taxon>
        <taxon>Trombidiidae</taxon>
        <taxon>Dinothrombium</taxon>
    </lineage>
</organism>
<dbReference type="GO" id="GO:0005634">
    <property type="term" value="C:nucleus"/>
    <property type="evidence" value="ECO:0007669"/>
    <property type="project" value="UniProtKB-SubCell"/>
</dbReference>
<proteinExistence type="predicted"/>
<evidence type="ECO:0000256" key="4">
    <source>
        <dbReference type="ARBA" id="ARBA00023242"/>
    </source>
</evidence>
<dbReference type="Pfam" id="PF00046">
    <property type="entry name" value="Homeodomain"/>
    <property type="match status" value="1"/>
</dbReference>